<feature type="signal peptide" evidence="4">
    <location>
        <begin position="1"/>
        <end position="22"/>
    </location>
</feature>
<dbReference type="NCBIfam" id="TIGR01614">
    <property type="entry name" value="PME_inhib"/>
    <property type="match status" value="1"/>
</dbReference>
<evidence type="ECO:0000313" key="6">
    <source>
        <dbReference type="EMBL" id="KAG6511773.1"/>
    </source>
</evidence>
<reference evidence="6 7" key="1">
    <citation type="submission" date="2020-08" db="EMBL/GenBank/DDBJ databases">
        <title>Plant Genome Project.</title>
        <authorList>
            <person name="Zhang R.-G."/>
        </authorList>
    </citation>
    <scope>NUCLEOTIDE SEQUENCE [LARGE SCALE GENOMIC DNA]</scope>
    <source>
        <tissue evidence="6">Rhizome</tissue>
    </source>
</reference>
<dbReference type="CDD" id="cd15795">
    <property type="entry name" value="PMEI-Pla_a_1_like"/>
    <property type="match status" value="1"/>
</dbReference>
<evidence type="ECO:0000256" key="4">
    <source>
        <dbReference type="SAM" id="SignalP"/>
    </source>
</evidence>
<comment type="similarity">
    <text evidence="3">Belongs to the PMEI family.</text>
</comment>
<name>A0A8J5GQ46_ZINOF</name>
<dbReference type="AlphaFoldDB" id="A0A8J5GQ46"/>
<dbReference type="InterPro" id="IPR035513">
    <property type="entry name" value="Invertase/methylesterase_inhib"/>
</dbReference>
<dbReference type="Proteomes" id="UP000734854">
    <property type="component" value="Unassembled WGS sequence"/>
</dbReference>
<dbReference type="SUPFAM" id="SSF101148">
    <property type="entry name" value="Plant invertase/pectin methylesterase inhibitor"/>
    <property type="match status" value="1"/>
</dbReference>
<gene>
    <name evidence="6" type="ORF">ZIOFF_029850</name>
</gene>
<dbReference type="PANTHER" id="PTHR35357">
    <property type="entry name" value="OS02G0537100 PROTEIN"/>
    <property type="match status" value="1"/>
</dbReference>
<dbReference type="Gene3D" id="1.20.140.40">
    <property type="entry name" value="Invertase/pectin methylesterase inhibitor family protein"/>
    <property type="match status" value="1"/>
</dbReference>
<evidence type="ECO:0000256" key="3">
    <source>
        <dbReference type="ARBA" id="ARBA00038471"/>
    </source>
</evidence>
<dbReference type="GO" id="GO:0005576">
    <property type="term" value="C:extracellular region"/>
    <property type="evidence" value="ECO:0007669"/>
    <property type="project" value="UniProtKB-ARBA"/>
</dbReference>
<accession>A0A8J5GQ46</accession>
<dbReference type="PANTHER" id="PTHR35357:SF8">
    <property type="entry name" value="OS01G0111000 PROTEIN"/>
    <property type="match status" value="1"/>
</dbReference>
<proteinExistence type="inferred from homology"/>
<sequence length="253" mass="27561">MRPTDLLVLAAVLLILSPAAHATVESTCKAVSLYTDYDFCVKTLQSDPTSATADLRGLAVIATNLSSDKAVEVFAKIQTLLKSSQGKEERMCLSICSKLYEVLIRDLNNAWSAIKESRKGDAMSAVSACFDAPSTCEDTFAELSFTLSMPSPLKADDKDQEQLCSLTLELAHFGIRATKKQQLSSCSNKTQWCMTIILCNLRFHVLMVTMTIECIEAGAEDAHGVVLAALIDGAPGLVERLDLGEDLRHLVRR</sequence>
<comment type="caution">
    <text evidence="6">The sequence shown here is derived from an EMBL/GenBank/DDBJ whole genome shotgun (WGS) entry which is preliminary data.</text>
</comment>
<feature type="chain" id="PRO_5035162644" description="Pectinesterase inhibitor domain-containing protein" evidence="4">
    <location>
        <begin position="23"/>
        <end position="253"/>
    </location>
</feature>
<evidence type="ECO:0000313" key="7">
    <source>
        <dbReference type="Proteomes" id="UP000734854"/>
    </source>
</evidence>
<evidence type="ECO:0000256" key="1">
    <source>
        <dbReference type="ARBA" id="ARBA00022729"/>
    </source>
</evidence>
<organism evidence="6 7">
    <name type="scientific">Zingiber officinale</name>
    <name type="common">Ginger</name>
    <name type="synonym">Amomum zingiber</name>
    <dbReference type="NCBI Taxonomy" id="94328"/>
    <lineage>
        <taxon>Eukaryota</taxon>
        <taxon>Viridiplantae</taxon>
        <taxon>Streptophyta</taxon>
        <taxon>Embryophyta</taxon>
        <taxon>Tracheophyta</taxon>
        <taxon>Spermatophyta</taxon>
        <taxon>Magnoliopsida</taxon>
        <taxon>Liliopsida</taxon>
        <taxon>Zingiberales</taxon>
        <taxon>Zingiberaceae</taxon>
        <taxon>Zingiber</taxon>
    </lineage>
</organism>
<evidence type="ECO:0000256" key="2">
    <source>
        <dbReference type="ARBA" id="ARBA00023157"/>
    </source>
</evidence>
<dbReference type="EMBL" id="JACMSC010000008">
    <property type="protein sequence ID" value="KAG6511773.1"/>
    <property type="molecule type" value="Genomic_DNA"/>
</dbReference>
<dbReference type="Pfam" id="PF04043">
    <property type="entry name" value="PMEI"/>
    <property type="match status" value="1"/>
</dbReference>
<protein>
    <recommendedName>
        <fullName evidence="5">Pectinesterase inhibitor domain-containing protein</fullName>
    </recommendedName>
</protein>
<feature type="domain" description="Pectinesterase inhibitor" evidence="5">
    <location>
        <begin position="19"/>
        <end position="170"/>
    </location>
</feature>
<keyword evidence="2" id="KW-1015">Disulfide bond</keyword>
<dbReference type="FunFam" id="1.20.140.40:FF:000002">
    <property type="entry name" value="Putative invertase inhibitor"/>
    <property type="match status" value="1"/>
</dbReference>
<dbReference type="InterPro" id="IPR034088">
    <property type="entry name" value="Pla_a_1-like"/>
</dbReference>
<keyword evidence="1 4" id="KW-0732">Signal</keyword>
<dbReference type="SMART" id="SM00856">
    <property type="entry name" value="PMEI"/>
    <property type="match status" value="1"/>
</dbReference>
<keyword evidence="7" id="KW-1185">Reference proteome</keyword>
<evidence type="ECO:0000259" key="5">
    <source>
        <dbReference type="SMART" id="SM00856"/>
    </source>
</evidence>
<dbReference type="GO" id="GO:0004857">
    <property type="term" value="F:enzyme inhibitor activity"/>
    <property type="evidence" value="ECO:0007669"/>
    <property type="project" value="InterPro"/>
</dbReference>
<dbReference type="InterPro" id="IPR006501">
    <property type="entry name" value="Pectinesterase_inhib_dom"/>
</dbReference>